<sequence length="305" mass="33800">MVFSEYQQKLLDLPVTDFDPEAGIGSTTEAYRLKIDYDEYDSDITIVDRIQAFLKDPMVEAVQGVSIGSWDFEASESSAVIVAELVRHATRLESLRALFIGDITCEEQEVSWIEQSDLAPLLQAFPKLAYLGVRGANSLMFSRVQHPNLTHLVIESGGLALSVLKDLSQCSFPKLHHLELWFGSEWYGFNMDAGQILAFLNGLELPHLRYLGLRNCVIADDLAGELGNLSWLGQLEVLDLSQGTFGDAGAAALTLIPAIKQLNTLHLDHHYMSDAGIDLVRGLGITVTHEEKQEHDDDRYVAVAE</sequence>
<dbReference type="Proteomes" id="UP000664417">
    <property type="component" value="Unassembled WGS sequence"/>
</dbReference>
<dbReference type="AlphaFoldDB" id="A0A8J7QKE0"/>
<proteinExistence type="predicted"/>
<dbReference type="RefSeq" id="WP_207862589.1">
    <property type="nucleotide sequence ID" value="NZ_JAFREP010000040.1"/>
</dbReference>
<keyword evidence="2" id="KW-1185">Reference proteome</keyword>
<gene>
    <name evidence="1" type="ORF">J3U88_29350</name>
</gene>
<comment type="caution">
    <text evidence="1">The sequence shown here is derived from an EMBL/GenBank/DDBJ whole genome shotgun (WGS) entry which is preliminary data.</text>
</comment>
<dbReference type="SUPFAM" id="SSF52047">
    <property type="entry name" value="RNI-like"/>
    <property type="match status" value="1"/>
</dbReference>
<accession>A0A8J7QKE0</accession>
<protein>
    <submittedName>
        <fullName evidence="1">STM4015 family protein</fullName>
    </submittedName>
</protein>
<dbReference type="InterPro" id="IPR047722">
    <property type="entry name" value="STM4015-like"/>
</dbReference>
<dbReference type="Gene3D" id="3.80.10.10">
    <property type="entry name" value="Ribonuclease Inhibitor"/>
    <property type="match status" value="1"/>
</dbReference>
<dbReference type="EMBL" id="JAFREP010000040">
    <property type="protein sequence ID" value="MBO1322616.1"/>
    <property type="molecule type" value="Genomic_DNA"/>
</dbReference>
<dbReference type="InterPro" id="IPR032675">
    <property type="entry name" value="LRR_dom_sf"/>
</dbReference>
<evidence type="ECO:0000313" key="2">
    <source>
        <dbReference type="Proteomes" id="UP000664417"/>
    </source>
</evidence>
<reference evidence="1" key="1">
    <citation type="submission" date="2021-03" db="EMBL/GenBank/DDBJ databases">
        <authorList>
            <person name="Wang G."/>
        </authorList>
    </citation>
    <scope>NUCLEOTIDE SEQUENCE</scope>
    <source>
        <strain evidence="1">KCTC 12899</strain>
    </source>
</reference>
<name>A0A8J7QKE0_9BACT</name>
<organism evidence="1 2">
    <name type="scientific">Acanthopleuribacter pedis</name>
    <dbReference type="NCBI Taxonomy" id="442870"/>
    <lineage>
        <taxon>Bacteria</taxon>
        <taxon>Pseudomonadati</taxon>
        <taxon>Acidobacteriota</taxon>
        <taxon>Holophagae</taxon>
        <taxon>Acanthopleuribacterales</taxon>
        <taxon>Acanthopleuribacteraceae</taxon>
        <taxon>Acanthopleuribacter</taxon>
    </lineage>
</organism>
<evidence type="ECO:0000313" key="1">
    <source>
        <dbReference type="EMBL" id="MBO1322616.1"/>
    </source>
</evidence>
<dbReference type="NCBIfam" id="NF038076">
    <property type="entry name" value="fam_STM4015"/>
    <property type="match status" value="1"/>
</dbReference>